<protein>
    <submittedName>
        <fullName evidence="2">Membrane protein</fullName>
    </submittedName>
</protein>
<dbReference type="OrthoDB" id="529281at2"/>
<dbReference type="RefSeq" id="WP_030363469.1">
    <property type="nucleotide sequence ID" value="NZ_CP021748.1"/>
</dbReference>
<keyword evidence="1" id="KW-1133">Transmembrane helix</keyword>
<accession>A0A1Z1WLE9</accession>
<reference evidence="2 3" key="1">
    <citation type="submission" date="2017-05" db="EMBL/GenBank/DDBJ databases">
        <title>Streptomyces alboflavus Genome sequencing and assembly.</title>
        <authorList>
            <person name="Wang Y."/>
            <person name="Du B."/>
            <person name="Ding Y."/>
            <person name="Liu H."/>
            <person name="Hou Q."/>
            <person name="Liu K."/>
            <person name="Wang C."/>
            <person name="Yao L."/>
        </authorList>
    </citation>
    <scope>NUCLEOTIDE SEQUENCE [LARGE SCALE GENOMIC DNA]</scope>
    <source>
        <strain evidence="2 3">MDJK44</strain>
    </source>
</reference>
<keyword evidence="1" id="KW-0472">Membrane</keyword>
<feature type="transmembrane region" description="Helical" evidence="1">
    <location>
        <begin position="56"/>
        <end position="75"/>
    </location>
</feature>
<dbReference type="EMBL" id="CP021748">
    <property type="protein sequence ID" value="ARX87271.1"/>
    <property type="molecule type" value="Genomic_DNA"/>
</dbReference>
<evidence type="ECO:0000256" key="1">
    <source>
        <dbReference type="SAM" id="Phobius"/>
    </source>
</evidence>
<organism evidence="2 3">
    <name type="scientific">Streptomyces alboflavus</name>
    <dbReference type="NCBI Taxonomy" id="67267"/>
    <lineage>
        <taxon>Bacteria</taxon>
        <taxon>Bacillati</taxon>
        <taxon>Actinomycetota</taxon>
        <taxon>Actinomycetes</taxon>
        <taxon>Kitasatosporales</taxon>
        <taxon>Streptomycetaceae</taxon>
        <taxon>Streptomyces</taxon>
    </lineage>
</organism>
<evidence type="ECO:0000313" key="3">
    <source>
        <dbReference type="Proteomes" id="UP000195880"/>
    </source>
</evidence>
<keyword evidence="1" id="KW-0812">Transmembrane</keyword>
<keyword evidence="3" id="KW-1185">Reference proteome</keyword>
<sequence length="181" mass="19798">MAEPDEVTLGRVLLTEYEQLKAEQTGRIRLRDNLLYAMLAATAAVIASTLRAGDHAALLLLLPPITLLLGWTYLVNDEKISAIGRHVRTTLAPRLAEVLDVDEEILTWESAHRDDRRRTSRKALQLAVDLLAFAVSPLAALTAFWVNGHLTWPLLAVSGAQTAAVGVLAWQIVVYADLGRG</sequence>
<proteinExistence type="predicted"/>
<dbReference type="KEGG" id="salf:SMD44_06752"/>
<evidence type="ECO:0000313" key="2">
    <source>
        <dbReference type="EMBL" id="ARX87271.1"/>
    </source>
</evidence>
<feature type="transmembrane region" description="Helical" evidence="1">
    <location>
        <begin position="34"/>
        <end position="50"/>
    </location>
</feature>
<dbReference type="Proteomes" id="UP000195880">
    <property type="component" value="Chromosome"/>
</dbReference>
<dbReference type="STRING" id="67267.GCA_000716675_07852"/>
<feature type="transmembrane region" description="Helical" evidence="1">
    <location>
        <begin position="126"/>
        <end position="146"/>
    </location>
</feature>
<feature type="transmembrane region" description="Helical" evidence="1">
    <location>
        <begin position="152"/>
        <end position="176"/>
    </location>
</feature>
<gene>
    <name evidence="2" type="ORF">SMD44_06752</name>
</gene>
<name>A0A1Z1WLE9_9ACTN</name>
<dbReference type="AlphaFoldDB" id="A0A1Z1WLE9"/>
<dbReference type="eggNOG" id="ENOG502ZCDR">
    <property type="taxonomic scope" value="Bacteria"/>
</dbReference>